<accession>A0A3S4EY43</accession>
<keyword evidence="2" id="KW-0472">Membrane</keyword>
<organism evidence="3 4">
    <name type="scientific">Thermothielavioides terrestris</name>
    <dbReference type="NCBI Taxonomy" id="2587410"/>
    <lineage>
        <taxon>Eukaryota</taxon>
        <taxon>Fungi</taxon>
        <taxon>Dikarya</taxon>
        <taxon>Ascomycota</taxon>
        <taxon>Pezizomycotina</taxon>
        <taxon>Sordariomycetes</taxon>
        <taxon>Sordariomycetidae</taxon>
        <taxon>Sordariales</taxon>
        <taxon>Chaetomiaceae</taxon>
        <taxon>Thermothielavioides</taxon>
    </lineage>
</organism>
<evidence type="ECO:0000313" key="4">
    <source>
        <dbReference type="Proteomes" id="UP000289323"/>
    </source>
</evidence>
<evidence type="ECO:0000313" key="3">
    <source>
        <dbReference type="EMBL" id="SPQ19146.1"/>
    </source>
</evidence>
<evidence type="ECO:0000256" key="1">
    <source>
        <dbReference type="SAM" id="MobiDB-lite"/>
    </source>
</evidence>
<gene>
    <name evidence="3" type="ORF">TT172_LOCUS1565</name>
</gene>
<proteinExistence type="predicted"/>
<feature type="region of interest" description="Disordered" evidence="1">
    <location>
        <begin position="210"/>
        <end position="247"/>
    </location>
</feature>
<feature type="transmembrane region" description="Helical" evidence="2">
    <location>
        <begin position="258"/>
        <end position="282"/>
    </location>
</feature>
<protein>
    <submittedName>
        <fullName evidence="3">D99e07fe-2df0-492e-9305-e01d445d4ce0</fullName>
    </submittedName>
</protein>
<evidence type="ECO:0000256" key="2">
    <source>
        <dbReference type="SAM" id="Phobius"/>
    </source>
</evidence>
<sequence>MADITGQRAAVLGPLTTTWTMPDSCTVHVLDCATCSEGFRGQTCIVSDGSVEPVDYTGCWPPITDHAPLPRTPFLGWGFYSPGLVCPAGYTTACSAEYGKRAEWDIQFTLLPGETAVGCCPEGFRCTNANGNTCIAFASIGTQIEVTTGMCASSGLFSVNQATFPDVITTTTTDSASNTTVEAVTRQMILLAPMFQMNYQSSDLVSSSSSSSSSAASTSTPTSGVSSSTPTQPGATAGAGSAAEGLSASGKGGLSTGAVVGIAVGAALAGVLLTAIVAWIWFKRRGERAAAAGQGPAGWAGDGAPWAKPPPVYEVAGNLHTWPTSEMYAAQGSMTAELPTEAGRG</sequence>
<name>A0A3S4EY43_9PEZI</name>
<dbReference type="EMBL" id="OUUZ01000001">
    <property type="protein sequence ID" value="SPQ19146.1"/>
    <property type="molecule type" value="Genomic_DNA"/>
</dbReference>
<dbReference type="Proteomes" id="UP000289323">
    <property type="component" value="Unassembled WGS sequence"/>
</dbReference>
<dbReference type="AlphaFoldDB" id="A0A3S4EY43"/>
<keyword evidence="2" id="KW-1133">Transmembrane helix</keyword>
<keyword evidence="2" id="KW-0812">Transmembrane</keyword>
<reference evidence="3 4" key="1">
    <citation type="submission" date="2018-04" db="EMBL/GenBank/DDBJ databases">
        <authorList>
            <person name="Huttner S."/>
            <person name="Dainat J."/>
        </authorList>
    </citation>
    <scope>NUCLEOTIDE SEQUENCE [LARGE SCALE GENOMIC DNA]</scope>
</reference>